<dbReference type="EMBL" id="LVLJ01003709">
    <property type="protein sequence ID" value="OAE20028.1"/>
    <property type="molecule type" value="Genomic_DNA"/>
</dbReference>
<sequence>MSKLEIEGVVLVVGGSGYLGLHLLHYLATSTKFRLAYTFNKNDAPRSHPSLQDVQGFHVDLRTGVGWDQISKTLGPPAAVVNCAAISVPRECEENPEQASEVNVPRSLIQWLKSFAHNKPLLVHLSTDQDLPSEWAIDQTQKLITDCVHSVYEGTKSFYKEDEETKPVNVYGKSKVEAEKHIRAHWQNFAVLRSSIIYGPQPVVPVQKSLPVQWMDTTLAAGKKVDFFTDEFRCPVFVRDVVKVVLLLIANLTAEGGFAQLVLNVGGPDRLSRAEMAEVVAEVKGYEASLINHVKASTVDRGVKSPPDISMDVSRLETFFGITMTKFADGVRQTLSLPHPA</sequence>
<reference evidence="2" key="1">
    <citation type="submission" date="2016-03" db="EMBL/GenBank/DDBJ databases">
        <title>Mechanisms controlling the formation of the plant cell surface in tip-growing cells are functionally conserved among land plants.</title>
        <authorList>
            <person name="Honkanen S."/>
            <person name="Jones V.A."/>
            <person name="Morieri G."/>
            <person name="Champion C."/>
            <person name="Hetherington A.J."/>
            <person name="Kelly S."/>
            <person name="Saint-Marcoux D."/>
            <person name="Proust H."/>
            <person name="Prescott H."/>
            <person name="Dolan L."/>
        </authorList>
    </citation>
    <scope>NUCLEOTIDE SEQUENCE [LARGE SCALE GENOMIC DNA]</scope>
    <source>
        <tissue evidence="2">Whole gametophyte</tissue>
    </source>
</reference>
<evidence type="ECO:0000313" key="2">
    <source>
        <dbReference type="EMBL" id="OAE20028.1"/>
    </source>
</evidence>
<dbReference type="InterPro" id="IPR036291">
    <property type="entry name" value="NAD(P)-bd_dom_sf"/>
</dbReference>
<proteinExistence type="predicted"/>
<dbReference type="SUPFAM" id="SSF51735">
    <property type="entry name" value="NAD(P)-binding Rossmann-fold domains"/>
    <property type="match status" value="1"/>
</dbReference>
<evidence type="ECO:0000313" key="3">
    <source>
        <dbReference type="Proteomes" id="UP000077202"/>
    </source>
</evidence>
<organism evidence="2 3">
    <name type="scientific">Marchantia polymorpha subsp. ruderalis</name>
    <dbReference type="NCBI Taxonomy" id="1480154"/>
    <lineage>
        <taxon>Eukaryota</taxon>
        <taxon>Viridiplantae</taxon>
        <taxon>Streptophyta</taxon>
        <taxon>Embryophyta</taxon>
        <taxon>Marchantiophyta</taxon>
        <taxon>Marchantiopsida</taxon>
        <taxon>Marchantiidae</taxon>
        <taxon>Marchantiales</taxon>
        <taxon>Marchantiaceae</taxon>
        <taxon>Marchantia</taxon>
    </lineage>
</organism>
<dbReference type="PANTHER" id="PTHR43242">
    <property type="entry name" value="NAD(P)-BINDING ROSSMANN-FOLD SUPERFAMILY PROTEIN"/>
    <property type="match status" value="1"/>
</dbReference>
<dbReference type="Pfam" id="PF04321">
    <property type="entry name" value="RmlD_sub_bind"/>
    <property type="match status" value="1"/>
</dbReference>
<accession>A0A176VGF6</accession>
<comment type="caution">
    <text evidence="2">The sequence shown here is derived from an EMBL/GenBank/DDBJ whole genome shotgun (WGS) entry which is preliminary data.</text>
</comment>
<name>A0A176VGF6_MARPO</name>
<protein>
    <recommendedName>
        <fullName evidence="1">RmlD-like substrate binding domain-containing protein</fullName>
    </recommendedName>
</protein>
<dbReference type="AlphaFoldDB" id="A0A176VGF6"/>
<feature type="domain" description="RmlD-like substrate binding" evidence="1">
    <location>
        <begin position="10"/>
        <end position="335"/>
    </location>
</feature>
<keyword evidence="3" id="KW-1185">Reference proteome</keyword>
<dbReference type="Gene3D" id="3.40.50.720">
    <property type="entry name" value="NAD(P)-binding Rossmann-like Domain"/>
    <property type="match status" value="2"/>
</dbReference>
<dbReference type="Proteomes" id="UP000077202">
    <property type="component" value="Unassembled WGS sequence"/>
</dbReference>
<gene>
    <name evidence="2" type="ORF">AXG93_2584s1120</name>
</gene>
<dbReference type="InterPro" id="IPR029903">
    <property type="entry name" value="RmlD-like-bd"/>
</dbReference>
<evidence type="ECO:0000259" key="1">
    <source>
        <dbReference type="Pfam" id="PF04321"/>
    </source>
</evidence>
<dbReference type="PANTHER" id="PTHR43242:SF1">
    <property type="entry name" value="NAD(P)-BINDING ROSSMANN-FOLD SUPERFAMILY PROTEIN"/>
    <property type="match status" value="1"/>
</dbReference>